<dbReference type="EMBL" id="JROI01000004">
    <property type="protein sequence ID" value="KGI79031.1"/>
    <property type="molecule type" value="Genomic_DNA"/>
</dbReference>
<evidence type="ECO:0000313" key="1">
    <source>
        <dbReference type="EMBL" id="KGI79031.1"/>
    </source>
</evidence>
<comment type="caution">
    <text evidence="1">The sequence shown here is derived from an EMBL/GenBank/DDBJ whole genome shotgun (WGS) entry which is preliminary data.</text>
</comment>
<accession>A0A099CZF8</accession>
<keyword evidence="2" id="KW-1185">Reference proteome</keyword>
<sequence length="171" mass="18889">MRKAMPGRGAHFAWVDRPKVRSLASHGLRRPDGLACRQVFGLAARVVRLTYWPSLPGYSDPVRGSDPIKAFDTAYRCGAAPDLHRIPYCVRREANTDEPKIWCFSGVVNAKYGDASQIRQLSLRRMTGAARRLCAARAGATLRPRFGCPAACSRRGMKREAGVNPALPPQR</sequence>
<organism evidence="1 2">
    <name type="scientific">Oleiagrimonas soli</name>
    <dbReference type="NCBI Taxonomy" id="1543381"/>
    <lineage>
        <taxon>Bacteria</taxon>
        <taxon>Pseudomonadati</taxon>
        <taxon>Pseudomonadota</taxon>
        <taxon>Gammaproteobacteria</taxon>
        <taxon>Lysobacterales</taxon>
        <taxon>Rhodanobacteraceae</taxon>
        <taxon>Oleiagrimonas</taxon>
    </lineage>
</organism>
<protein>
    <submittedName>
        <fullName evidence="1">Uncharacterized protein</fullName>
    </submittedName>
</protein>
<proteinExistence type="predicted"/>
<name>A0A099CZF8_9GAMM</name>
<dbReference type="Proteomes" id="UP000029708">
    <property type="component" value="Unassembled WGS sequence"/>
</dbReference>
<gene>
    <name evidence="1" type="ORF">LF63_0101385</name>
</gene>
<dbReference type="HOGENOM" id="CLU_1561351_0_0_6"/>
<dbReference type="AlphaFoldDB" id="A0A099CZF8"/>
<reference evidence="1 2" key="1">
    <citation type="submission" date="2014-09" db="EMBL/GenBank/DDBJ databases">
        <title>Xanthomonadaceae 3.5X direct submission.</title>
        <authorList>
            <person name="Fang T."/>
            <person name="Wang H."/>
        </authorList>
    </citation>
    <scope>NUCLEOTIDE SEQUENCE [LARGE SCALE GENOMIC DNA]</scope>
    <source>
        <strain evidence="1 2">3.5X</strain>
    </source>
</reference>
<evidence type="ECO:0000313" key="2">
    <source>
        <dbReference type="Proteomes" id="UP000029708"/>
    </source>
</evidence>